<dbReference type="Proteomes" id="UP000053558">
    <property type="component" value="Unassembled WGS sequence"/>
</dbReference>
<organism evidence="2 3">
    <name type="scientific">Coniophora puteana (strain RWD-64-598)</name>
    <name type="common">Brown rot fungus</name>
    <dbReference type="NCBI Taxonomy" id="741705"/>
    <lineage>
        <taxon>Eukaryota</taxon>
        <taxon>Fungi</taxon>
        <taxon>Dikarya</taxon>
        <taxon>Basidiomycota</taxon>
        <taxon>Agaricomycotina</taxon>
        <taxon>Agaricomycetes</taxon>
        <taxon>Agaricomycetidae</taxon>
        <taxon>Boletales</taxon>
        <taxon>Coniophorineae</taxon>
        <taxon>Coniophoraceae</taxon>
        <taxon>Coniophora</taxon>
    </lineage>
</organism>
<dbReference type="InterPro" id="IPR023213">
    <property type="entry name" value="CAT-like_dom_sf"/>
</dbReference>
<dbReference type="InterPro" id="IPR052058">
    <property type="entry name" value="Alcohol_O-acetyltransferase"/>
</dbReference>
<dbReference type="PANTHER" id="PTHR28037">
    <property type="entry name" value="ALCOHOL O-ACETYLTRANSFERASE 1-RELATED"/>
    <property type="match status" value="1"/>
</dbReference>
<dbReference type="PANTHER" id="PTHR28037:SF1">
    <property type="entry name" value="ALCOHOL O-ACETYLTRANSFERASE 1-RELATED"/>
    <property type="match status" value="1"/>
</dbReference>
<sequence length="579" mass="65397">MNSWTLDPSSISVGTRTYRRPLGNTEIGFHWDAAFNGTADSATRLHIRSLSLHDKDIFARDNFVRAWISLKKRFPLLVARIESSDSGANFVVLERRTEALMDPDELTFGEVSSEEETEKFANDLMNGARPLSEELLARVYVLRRTDCTDQYHIIFLVAHCITDGAANHCLARTFLDTLSRSEDLDFDPLEERLAMVPSAEELQPNQRMTSAKRRWRLAIGHAISTVRTAKIQGGHALPRKFTTATHRTPAHSRVLATSFSQELSLAVLATCRAENITFGNALLVLSQVAMTRILYRRYLRGDISDEEWEYRKIQPMHYGGPMNLRPFLDSNWYGQGGGAEVFLAITFFFYTLPCMALGMFSRTRPTRRDLSNGAPHFSSLLSYPRFIHRSRLVKQQAKKFLSNPCFVEVAMAAHEARNERTRVGALEWASKTLVPSHSEEIAPMNMQGPVFSSGGSSMGNVDAISPLVYPLPVSHSLSLRSDVVNSSRAGKRPQHGNQRHQQLAPRLSLESSTTHLHCRPSELYLGAATSRQQLHISVFWDENVYDQSTIDEWLDEVKEGVYWYLARPKQIEAANIARL</sequence>
<proteinExistence type="predicted"/>
<evidence type="ECO:0000313" key="2">
    <source>
        <dbReference type="EMBL" id="EIW85123.1"/>
    </source>
</evidence>
<keyword evidence="3" id="KW-1185">Reference proteome</keyword>
<dbReference type="SUPFAM" id="SSF52777">
    <property type="entry name" value="CoA-dependent acyltransferases"/>
    <property type="match status" value="1"/>
</dbReference>
<feature type="compositionally biased region" description="Basic residues" evidence="1">
    <location>
        <begin position="489"/>
        <end position="498"/>
    </location>
</feature>
<comment type="caution">
    <text evidence="2">The sequence shown here is derived from an EMBL/GenBank/DDBJ whole genome shotgun (WGS) entry which is preliminary data.</text>
</comment>
<evidence type="ECO:0000256" key="1">
    <source>
        <dbReference type="SAM" id="MobiDB-lite"/>
    </source>
</evidence>
<accession>A0A5M3N160</accession>
<evidence type="ECO:0000313" key="3">
    <source>
        <dbReference type="Proteomes" id="UP000053558"/>
    </source>
</evidence>
<feature type="non-terminal residue" evidence="2">
    <location>
        <position position="1"/>
    </location>
</feature>
<dbReference type="AlphaFoldDB" id="A0A5M3N160"/>
<dbReference type="OMA" id="FRKREPM"/>
<feature type="region of interest" description="Disordered" evidence="1">
    <location>
        <begin position="485"/>
        <end position="505"/>
    </location>
</feature>
<dbReference type="RefSeq" id="XP_007764711.1">
    <property type="nucleotide sequence ID" value="XM_007766521.1"/>
</dbReference>
<evidence type="ECO:0008006" key="4">
    <source>
        <dbReference type="Google" id="ProtNLM"/>
    </source>
</evidence>
<reference evidence="3" key="1">
    <citation type="journal article" date="2012" name="Science">
        <title>The Paleozoic origin of enzymatic lignin decomposition reconstructed from 31 fungal genomes.</title>
        <authorList>
            <person name="Floudas D."/>
            <person name="Binder M."/>
            <person name="Riley R."/>
            <person name="Barry K."/>
            <person name="Blanchette R.A."/>
            <person name="Henrissat B."/>
            <person name="Martinez A.T."/>
            <person name="Otillar R."/>
            <person name="Spatafora J.W."/>
            <person name="Yadav J.S."/>
            <person name="Aerts A."/>
            <person name="Benoit I."/>
            <person name="Boyd A."/>
            <person name="Carlson A."/>
            <person name="Copeland A."/>
            <person name="Coutinho P.M."/>
            <person name="de Vries R.P."/>
            <person name="Ferreira P."/>
            <person name="Findley K."/>
            <person name="Foster B."/>
            <person name="Gaskell J."/>
            <person name="Glotzer D."/>
            <person name="Gorecki P."/>
            <person name="Heitman J."/>
            <person name="Hesse C."/>
            <person name="Hori C."/>
            <person name="Igarashi K."/>
            <person name="Jurgens J.A."/>
            <person name="Kallen N."/>
            <person name="Kersten P."/>
            <person name="Kohler A."/>
            <person name="Kuees U."/>
            <person name="Kumar T.K.A."/>
            <person name="Kuo A."/>
            <person name="LaButti K."/>
            <person name="Larrondo L.F."/>
            <person name="Lindquist E."/>
            <person name="Ling A."/>
            <person name="Lombard V."/>
            <person name="Lucas S."/>
            <person name="Lundell T."/>
            <person name="Martin R."/>
            <person name="McLaughlin D.J."/>
            <person name="Morgenstern I."/>
            <person name="Morin E."/>
            <person name="Murat C."/>
            <person name="Nagy L.G."/>
            <person name="Nolan M."/>
            <person name="Ohm R.A."/>
            <person name="Patyshakuliyeva A."/>
            <person name="Rokas A."/>
            <person name="Ruiz-Duenas F.J."/>
            <person name="Sabat G."/>
            <person name="Salamov A."/>
            <person name="Samejima M."/>
            <person name="Schmutz J."/>
            <person name="Slot J.C."/>
            <person name="St John F."/>
            <person name="Stenlid J."/>
            <person name="Sun H."/>
            <person name="Sun S."/>
            <person name="Syed K."/>
            <person name="Tsang A."/>
            <person name="Wiebenga A."/>
            <person name="Young D."/>
            <person name="Pisabarro A."/>
            <person name="Eastwood D.C."/>
            <person name="Martin F."/>
            <person name="Cullen D."/>
            <person name="Grigoriev I.V."/>
            <person name="Hibbett D.S."/>
        </authorList>
    </citation>
    <scope>NUCLEOTIDE SEQUENCE [LARGE SCALE GENOMIC DNA]</scope>
    <source>
        <strain evidence="3">RWD-64-598 SS2</strain>
    </source>
</reference>
<dbReference type="Gene3D" id="3.30.559.10">
    <property type="entry name" value="Chloramphenicol acetyltransferase-like domain"/>
    <property type="match status" value="1"/>
</dbReference>
<dbReference type="GeneID" id="19200682"/>
<dbReference type="KEGG" id="cput:CONPUDRAFT_134954"/>
<dbReference type="OrthoDB" id="3264185at2759"/>
<protein>
    <recommendedName>
        <fullName evidence="4">Condensation domain-containing protein</fullName>
    </recommendedName>
</protein>
<dbReference type="EMBL" id="JH711574">
    <property type="protein sequence ID" value="EIW85123.1"/>
    <property type="molecule type" value="Genomic_DNA"/>
</dbReference>
<gene>
    <name evidence="2" type="ORF">CONPUDRAFT_134954</name>
</gene>
<name>A0A5M3N160_CONPW</name>